<proteinExistence type="predicted"/>
<feature type="compositionally biased region" description="Basic and acidic residues" evidence="1">
    <location>
        <begin position="15"/>
        <end position="37"/>
    </location>
</feature>
<evidence type="ECO:0000313" key="3">
    <source>
        <dbReference type="Proteomes" id="UP001367676"/>
    </source>
</evidence>
<sequence>MGLTADTPDFVYQSRETRREREAHEDVSHCVGKDCAIRTRNRSATGRSAASRSTTSSKRSGRRSRASHQGPASRSAKSPRPPSCKGDGRSKEGRSKEGHSKEDRIKSVTADQRPFANVERCYELPPRIKRDKCVKPEPWQNGKYLRDECGSGIVPVRMGFIPSRKKLWCKTPLSMYQATIGELGREILCREKIVARDVKPGPPCNIEAFILPPCRGYYRKYDCLRPCEEMYAYQTGGQKIYRHEVDRYWEPCQMREQNSRGNINDFAGQNVYLGKQLRRKMDSTTCW</sequence>
<dbReference type="Proteomes" id="UP001367676">
    <property type="component" value="Unassembled WGS sequence"/>
</dbReference>
<gene>
    <name evidence="2" type="ORF">V9T40_000964</name>
</gene>
<organism evidence="2 3">
    <name type="scientific">Parthenolecanium corni</name>
    <dbReference type="NCBI Taxonomy" id="536013"/>
    <lineage>
        <taxon>Eukaryota</taxon>
        <taxon>Metazoa</taxon>
        <taxon>Ecdysozoa</taxon>
        <taxon>Arthropoda</taxon>
        <taxon>Hexapoda</taxon>
        <taxon>Insecta</taxon>
        <taxon>Pterygota</taxon>
        <taxon>Neoptera</taxon>
        <taxon>Paraneoptera</taxon>
        <taxon>Hemiptera</taxon>
        <taxon>Sternorrhyncha</taxon>
        <taxon>Coccoidea</taxon>
        <taxon>Coccidae</taxon>
        <taxon>Parthenolecanium</taxon>
    </lineage>
</organism>
<feature type="region of interest" description="Disordered" evidence="1">
    <location>
        <begin position="1"/>
        <end position="110"/>
    </location>
</feature>
<name>A0AAN9TAR0_9HEMI</name>
<evidence type="ECO:0000256" key="1">
    <source>
        <dbReference type="SAM" id="MobiDB-lite"/>
    </source>
</evidence>
<comment type="caution">
    <text evidence="2">The sequence shown here is derived from an EMBL/GenBank/DDBJ whole genome shotgun (WGS) entry which is preliminary data.</text>
</comment>
<evidence type="ECO:0000313" key="2">
    <source>
        <dbReference type="EMBL" id="KAK7580335.1"/>
    </source>
</evidence>
<protein>
    <submittedName>
        <fullName evidence="2">Uncharacterized protein</fullName>
    </submittedName>
</protein>
<dbReference type="EMBL" id="JBBCAQ010000034">
    <property type="protein sequence ID" value="KAK7580335.1"/>
    <property type="molecule type" value="Genomic_DNA"/>
</dbReference>
<accession>A0AAN9TAR0</accession>
<keyword evidence="3" id="KW-1185">Reference proteome</keyword>
<feature type="compositionally biased region" description="Basic and acidic residues" evidence="1">
    <location>
        <begin position="86"/>
        <end position="106"/>
    </location>
</feature>
<dbReference type="AlphaFoldDB" id="A0AAN9TAR0"/>
<reference evidence="2 3" key="1">
    <citation type="submission" date="2024-03" db="EMBL/GenBank/DDBJ databases">
        <title>Adaptation during the transition from Ophiocordyceps entomopathogen to insect associate is accompanied by gene loss and intensified selection.</title>
        <authorList>
            <person name="Ward C.M."/>
            <person name="Onetto C.A."/>
            <person name="Borneman A.R."/>
        </authorList>
    </citation>
    <scope>NUCLEOTIDE SEQUENCE [LARGE SCALE GENOMIC DNA]</scope>
    <source>
        <strain evidence="2">AWRI1</strain>
        <tissue evidence="2">Single Adult Female</tissue>
    </source>
</reference>
<feature type="compositionally biased region" description="Low complexity" evidence="1">
    <location>
        <begin position="42"/>
        <end position="58"/>
    </location>
</feature>